<dbReference type="InterPro" id="IPR034122">
    <property type="entry name" value="Retropepsin-like_bacterial"/>
</dbReference>
<feature type="compositionally biased region" description="Low complexity" evidence="2">
    <location>
        <begin position="163"/>
        <end position="172"/>
    </location>
</feature>
<dbReference type="Pfam" id="PF13650">
    <property type="entry name" value="Asp_protease_2"/>
    <property type="match status" value="1"/>
</dbReference>
<feature type="region of interest" description="Disordered" evidence="2">
    <location>
        <begin position="382"/>
        <end position="414"/>
    </location>
</feature>
<dbReference type="PROSITE" id="PS50175">
    <property type="entry name" value="ASP_PROT_RETROV"/>
    <property type="match status" value="1"/>
</dbReference>
<feature type="compositionally biased region" description="Basic and acidic residues" evidence="2">
    <location>
        <begin position="440"/>
        <end position="458"/>
    </location>
</feature>
<dbReference type="GO" id="GO:0004190">
    <property type="term" value="F:aspartic-type endopeptidase activity"/>
    <property type="evidence" value="ECO:0007669"/>
    <property type="project" value="InterPro"/>
</dbReference>
<feature type="compositionally biased region" description="Polar residues" evidence="2">
    <location>
        <begin position="198"/>
        <end position="207"/>
    </location>
</feature>
<dbReference type="PANTHER" id="PTHR33223:SF6">
    <property type="entry name" value="CCHC-TYPE DOMAIN-CONTAINING PROTEIN"/>
    <property type="match status" value="1"/>
</dbReference>
<feature type="compositionally biased region" description="Basic and acidic residues" evidence="2">
    <location>
        <begin position="485"/>
        <end position="501"/>
    </location>
</feature>
<dbReference type="PROSITE" id="PS00141">
    <property type="entry name" value="ASP_PROTEASE"/>
    <property type="match status" value="1"/>
</dbReference>
<feature type="domain" description="Peptidase A2" evidence="3">
    <location>
        <begin position="707"/>
        <end position="721"/>
    </location>
</feature>
<dbReference type="AlphaFoldDB" id="A0A6A3WU10"/>
<feature type="compositionally biased region" description="Basic and acidic residues" evidence="2">
    <location>
        <begin position="398"/>
        <end position="414"/>
    </location>
</feature>
<name>A0A6A3WU10_9STRA</name>
<organism evidence="4 5">
    <name type="scientific">Phytophthora fragariae</name>
    <dbReference type="NCBI Taxonomy" id="53985"/>
    <lineage>
        <taxon>Eukaryota</taxon>
        <taxon>Sar</taxon>
        <taxon>Stramenopiles</taxon>
        <taxon>Oomycota</taxon>
        <taxon>Peronosporomycetes</taxon>
        <taxon>Peronosporales</taxon>
        <taxon>Peronosporaceae</taxon>
        <taxon>Phytophthora</taxon>
    </lineage>
</organism>
<proteinExistence type="predicted"/>
<evidence type="ECO:0000259" key="3">
    <source>
        <dbReference type="PROSITE" id="PS50175"/>
    </source>
</evidence>
<dbReference type="EMBL" id="QXGD01002265">
    <property type="protein sequence ID" value="KAE9191065.1"/>
    <property type="molecule type" value="Genomic_DNA"/>
</dbReference>
<dbReference type="SUPFAM" id="SSF50630">
    <property type="entry name" value="Acid proteases"/>
    <property type="match status" value="1"/>
</dbReference>
<dbReference type="CDD" id="cd05483">
    <property type="entry name" value="retropepsin_like_bacteria"/>
    <property type="match status" value="1"/>
</dbReference>
<dbReference type="PANTHER" id="PTHR33223">
    <property type="entry name" value="CCHC-TYPE DOMAIN-CONTAINING PROTEIN"/>
    <property type="match status" value="1"/>
</dbReference>
<keyword evidence="1" id="KW-0378">Hydrolase</keyword>
<feature type="compositionally biased region" description="Basic and acidic residues" evidence="2">
    <location>
        <begin position="173"/>
        <end position="184"/>
    </location>
</feature>
<dbReference type="InterPro" id="IPR021109">
    <property type="entry name" value="Peptidase_aspartic_dom_sf"/>
</dbReference>
<sequence length="926" mass="104430">MRQFSPKIVRQAVWADLGRALAAPIDSTSTLAVARETEGLLRAMGCDSQMYPSTMGLADWSPTEAATALSKWKKKLRTAFGTTGAAVATLVFGSTTYLVQTEADPSRVPLPPTPQKGTTDVKGGTFAAKGPASPYMQDSHMVTPRSVDRSDRLAKENEASFITPSTRRTTVRPPEKKFEAREESSDSDEDHGRVGTPSEANGWSNTPRLEIATHLPLGNIKPFLGTRNKSETSMQWLRKFMYEMKGTHTPTNEWCMAFELCLQDGALHWYRQPPRKTKRTWKLLSDAFIKYYCSKFTQSAKARYYSAKREDKEHVCDYLNRLNGYARNAGVQFENGGREAKDHVDHFLDTCDDRGLEGRLYHAPVKDIHDLEEMINDILRSRERKTAREPSGTMSGFGRERRYRDDGRRRERRDESPYLSRITLVEAYADVVTALNIRASDGDHEDSQSARGYGRDATEAGGQRDTPYDADEYSDAESDSSEVSADAHGHVDATNDNERRAAAAGTFARPDNRRQSGGSNQFQRDREGRRQYGPCAACNSPYHSVHYCNRRCKLCKQVHDAGKCDALRELTSLLETKVDKKDLTPELQSLLAEPAVDADYLFAFTGKSKWPDDRKNNDRVNTTENGSDRGLSLGENGTDETSDGEYAPAPIEAVITSMAQVESVDRTLGRAIKLLPGERMGWWSSQRYDKRKRMRALVKGAVDDTRIRILLDTGANVSVISASFAKKLRVREVFDHGRSLEVRGINPGIMETQRRALVKVTLGWKHAYEFEVWIMDHSAGVDVVLGMDFMVPAGIRLDLFRGTAWLPDEDMVPLLKSKESEEPVSYGNHIVGGPTELLAIPDREWREFRLPRRQPSRTTHEMWIRRSTRLVPTVAKSQRGRPIWIRLTNVTTKRVSCTAHEPVVVWVPREELPRETGYVRVESDKY</sequence>
<feature type="region of interest" description="Disordered" evidence="2">
    <location>
        <begin position="103"/>
        <end position="207"/>
    </location>
</feature>
<dbReference type="InterPro" id="IPR005162">
    <property type="entry name" value="Retrotrans_gag_dom"/>
</dbReference>
<evidence type="ECO:0000256" key="1">
    <source>
        <dbReference type="ARBA" id="ARBA00022801"/>
    </source>
</evidence>
<gene>
    <name evidence="4" type="ORF">PF002_g24597</name>
</gene>
<feature type="region of interest" description="Disordered" evidence="2">
    <location>
        <begin position="440"/>
        <end position="527"/>
    </location>
</feature>
<evidence type="ECO:0000313" key="5">
    <source>
        <dbReference type="Proteomes" id="UP000440367"/>
    </source>
</evidence>
<dbReference type="Gene3D" id="2.40.70.10">
    <property type="entry name" value="Acid Proteases"/>
    <property type="match status" value="1"/>
</dbReference>
<reference evidence="4 5" key="1">
    <citation type="submission" date="2018-08" db="EMBL/GenBank/DDBJ databases">
        <title>Genomic investigation of the strawberry pathogen Phytophthora fragariae indicates pathogenicity is determined by transcriptional variation in three key races.</title>
        <authorList>
            <person name="Adams T.M."/>
            <person name="Armitage A.D."/>
            <person name="Sobczyk M.K."/>
            <person name="Bates H.J."/>
            <person name="Dunwell J.M."/>
            <person name="Nellist C.F."/>
            <person name="Harrison R.J."/>
        </authorList>
    </citation>
    <scope>NUCLEOTIDE SEQUENCE [LARGE SCALE GENOMIC DNA]</scope>
    <source>
        <strain evidence="4 5">BC-1</strain>
    </source>
</reference>
<dbReference type="Proteomes" id="UP000440367">
    <property type="component" value="Unassembled WGS sequence"/>
</dbReference>
<feature type="compositionally biased region" description="Basic and acidic residues" evidence="2">
    <location>
        <begin position="146"/>
        <end position="158"/>
    </location>
</feature>
<comment type="caution">
    <text evidence="4">The sequence shown here is derived from an EMBL/GenBank/DDBJ whole genome shotgun (WGS) entry which is preliminary data.</text>
</comment>
<dbReference type="GO" id="GO:0006508">
    <property type="term" value="P:proteolysis"/>
    <property type="evidence" value="ECO:0007669"/>
    <property type="project" value="InterPro"/>
</dbReference>
<accession>A0A6A3WU10</accession>
<dbReference type="InterPro" id="IPR001969">
    <property type="entry name" value="Aspartic_peptidase_AS"/>
</dbReference>
<feature type="compositionally biased region" description="Acidic residues" evidence="2">
    <location>
        <begin position="468"/>
        <end position="480"/>
    </location>
</feature>
<evidence type="ECO:0000313" key="4">
    <source>
        <dbReference type="EMBL" id="KAE9191065.1"/>
    </source>
</evidence>
<dbReference type="InterPro" id="IPR001995">
    <property type="entry name" value="Peptidase_A2_cat"/>
</dbReference>
<evidence type="ECO:0000256" key="2">
    <source>
        <dbReference type="SAM" id="MobiDB-lite"/>
    </source>
</evidence>
<protein>
    <recommendedName>
        <fullName evidence="3">Peptidase A2 domain-containing protein</fullName>
    </recommendedName>
</protein>
<dbReference type="Pfam" id="PF03732">
    <property type="entry name" value="Retrotrans_gag"/>
    <property type="match status" value="1"/>
</dbReference>
<feature type="region of interest" description="Disordered" evidence="2">
    <location>
        <begin position="612"/>
        <end position="644"/>
    </location>
</feature>